<evidence type="ECO:0000256" key="2">
    <source>
        <dbReference type="SAM" id="Phobius"/>
    </source>
</evidence>
<dbReference type="PANTHER" id="PTHR34351">
    <property type="entry name" value="SLR1927 PROTEIN-RELATED"/>
    <property type="match status" value="1"/>
</dbReference>
<dbReference type="EMBL" id="CP032624">
    <property type="protein sequence ID" value="AYG03014.1"/>
    <property type="molecule type" value="Genomic_DNA"/>
</dbReference>
<feature type="transmembrane region" description="Helical" evidence="2">
    <location>
        <begin position="64"/>
        <end position="82"/>
    </location>
</feature>
<keyword evidence="5" id="KW-1185">Reference proteome</keyword>
<feature type="transmembrane region" description="Helical" evidence="2">
    <location>
        <begin position="89"/>
        <end position="111"/>
    </location>
</feature>
<keyword evidence="2" id="KW-0812">Transmembrane</keyword>
<keyword evidence="2" id="KW-1133">Transmembrane helix</keyword>
<dbReference type="Proteomes" id="UP000275069">
    <property type="component" value="Chromosome"/>
</dbReference>
<feature type="region of interest" description="Disordered" evidence="1">
    <location>
        <begin position="1"/>
        <end position="20"/>
    </location>
</feature>
<feature type="domain" description="DUF58" evidence="3">
    <location>
        <begin position="248"/>
        <end position="330"/>
    </location>
</feature>
<keyword evidence="2" id="KW-0472">Membrane</keyword>
<protein>
    <submittedName>
        <fullName evidence="4">DUF58 domain-containing protein</fullName>
    </submittedName>
</protein>
<evidence type="ECO:0000256" key="1">
    <source>
        <dbReference type="SAM" id="MobiDB-lite"/>
    </source>
</evidence>
<dbReference type="KEGG" id="gry:D7I44_05395"/>
<dbReference type="RefSeq" id="WP_120788546.1">
    <property type="nucleotide sequence ID" value="NZ_CP032624.1"/>
</dbReference>
<reference evidence="4 5" key="1">
    <citation type="submission" date="2018-09" db="EMBL/GenBank/DDBJ databases">
        <title>Genome sequencing of strain 2DFW10M-5.</title>
        <authorList>
            <person name="Heo J."/>
            <person name="Kim S.-J."/>
            <person name="Kwon S.-W."/>
        </authorList>
    </citation>
    <scope>NUCLEOTIDE SEQUENCE [LARGE SCALE GENOMIC DNA]</scope>
    <source>
        <strain evidence="4 5">2DFW10M-5</strain>
    </source>
</reference>
<accession>A0A387BLW1</accession>
<dbReference type="InterPro" id="IPR002881">
    <property type="entry name" value="DUF58"/>
</dbReference>
<gene>
    <name evidence="4" type="ORF">D7I44_05395</name>
</gene>
<dbReference type="Pfam" id="PF01882">
    <property type="entry name" value="DUF58"/>
    <property type="match status" value="1"/>
</dbReference>
<evidence type="ECO:0000259" key="3">
    <source>
        <dbReference type="Pfam" id="PF01882"/>
    </source>
</evidence>
<dbReference type="PANTHER" id="PTHR34351:SF1">
    <property type="entry name" value="SLR1927 PROTEIN"/>
    <property type="match status" value="1"/>
</dbReference>
<name>A0A387BLW1_9MICO</name>
<evidence type="ECO:0000313" key="4">
    <source>
        <dbReference type="EMBL" id="AYG03014.1"/>
    </source>
</evidence>
<dbReference type="OrthoDB" id="9812729at2"/>
<sequence>MTFDSTGNSGATGTGTGTGTTTHFVAESWSARTRFAVWAVQSGREIQTVANTVWSHVSDTVTPVGWLAITGALVLLPLGLALGWMEFIVAGLIAVTVLVIAIPFLAGSLAYRVGFTLPVERVVAGSEVVGTLTVSNTSRRIELPSRIDVPIGSGLTDVWVPLLRPGHTHGENLIVPAYRRGIIDIGPVTTVRTDPLGTLKREAAWAEVHRLFVHPKTVAVPSTSSGFVRDLEGTPSRDVVAEDISFHQIREYQPGDGRRHVHWKSTAKTGRLMVRQFEETRRARLAIVLGMRDDEFATDDEYELAVSIAGSLGIRAVRDGRQIAVVASDQILDVAKRSVRAIRSLSVMTPTALLDDLSTVERSSAAMEFEEVCGLATRAMTDLSIVFIACGSATSRERLAQLPLRFDPGVQVVAVVADPASRPSYRRLGDVGVLTIPVLDDFRMLLRRAA</sequence>
<organism evidence="4 5">
    <name type="scientific">Gryllotalpicola protaetiae</name>
    <dbReference type="NCBI Taxonomy" id="2419771"/>
    <lineage>
        <taxon>Bacteria</taxon>
        <taxon>Bacillati</taxon>
        <taxon>Actinomycetota</taxon>
        <taxon>Actinomycetes</taxon>
        <taxon>Micrococcales</taxon>
        <taxon>Microbacteriaceae</taxon>
        <taxon>Gryllotalpicola</taxon>
    </lineage>
</organism>
<proteinExistence type="predicted"/>
<evidence type="ECO:0000313" key="5">
    <source>
        <dbReference type="Proteomes" id="UP000275069"/>
    </source>
</evidence>
<dbReference type="AlphaFoldDB" id="A0A387BLW1"/>